<comment type="caution">
    <text evidence="3">The sequence shown here is derived from an EMBL/GenBank/DDBJ whole genome shotgun (WGS) entry which is preliminary data.</text>
</comment>
<dbReference type="Gene3D" id="2.30.110.10">
    <property type="entry name" value="Electron Transport, Fmn-binding Protein, Chain A"/>
    <property type="match status" value="1"/>
</dbReference>
<reference evidence="3 4" key="1">
    <citation type="submission" date="2022-06" db="EMBL/GenBank/DDBJ databases">
        <title>Isolation of gut microbiota from human fecal samples.</title>
        <authorList>
            <person name="Pamer E.G."/>
            <person name="Barat B."/>
            <person name="Waligurski E."/>
            <person name="Medina S."/>
            <person name="Paddock L."/>
            <person name="Mostad J."/>
        </authorList>
    </citation>
    <scope>NUCLEOTIDE SEQUENCE [LARGE SCALE GENOMIC DNA]</scope>
    <source>
        <strain evidence="3 4">DFI.1.1</strain>
    </source>
</reference>
<evidence type="ECO:0000259" key="2">
    <source>
        <dbReference type="Pfam" id="PF01613"/>
    </source>
</evidence>
<proteinExistence type="inferred from homology"/>
<feature type="domain" description="Flavin reductase like" evidence="2">
    <location>
        <begin position="20"/>
        <end position="174"/>
    </location>
</feature>
<dbReference type="InterPro" id="IPR002563">
    <property type="entry name" value="Flavin_Rdtase-like_dom"/>
</dbReference>
<sequence>MKEKINVFEKAPEILTNLPKGVLLTTKAGDRVNTMTIGWGTLGVEWGKTIFTIYIRQNRFTHEHLAKNPEFTVNIPVGAFDRSILGKAGTTSGHDGDKIEKIGLTLEDPEVISVPGIKELPLTLECRVLFQKDQELADIPKDINDEFYPQNVDGSFHGANRDSHTAYYAEIVAAYIIK</sequence>
<organism evidence="3 4">
    <name type="scientific">Megasphaera massiliensis</name>
    <dbReference type="NCBI Taxonomy" id="1232428"/>
    <lineage>
        <taxon>Bacteria</taxon>
        <taxon>Bacillati</taxon>
        <taxon>Bacillota</taxon>
        <taxon>Negativicutes</taxon>
        <taxon>Veillonellales</taxon>
        <taxon>Veillonellaceae</taxon>
        <taxon>Megasphaera</taxon>
    </lineage>
</organism>
<dbReference type="RefSeq" id="WP_062412225.1">
    <property type="nucleotide sequence ID" value="NZ_JAJCIO010000011.1"/>
</dbReference>
<dbReference type="InterPro" id="IPR012349">
    <property type="entry name" value="Split_barrel_FMN-bd"/>
</dbReference>
<name>A0ABT1ST32_9FIRM</name>
<evidence type="ECO:0000256" key="1">
    <source>
        <dbReference type="ARBA" id="ARBA00038054"/>
    </source>
</evidence>
<dbReference type="SUPFAM" id="SSF50475">
    <property type="entry name" value="FMN-binding split barrel"/>
    <property type="match status" value="1"/>
</dbReference>
<protein>
    <submittedName>
        <fullName evidence="3">Flavin reductase family protein</fullName>
    </submittedName>
</protein>
<gene>
    <name evidence="3" type="ORF">NE675_08025</name>
</gene>
<dbReference type="Proteomes" id="UP001206692">
    <property type="component" value="Unassembled WGS sequence"/>
</dbReference>
<keyword evidence="4" id="KW-1185">Reference proteome</keyword>
<dbReference type="PANTHER" id="PTHR43567">
    <property type="entry name" value="FLAVOREDOXIN-RELATED-RELATED"/>
    <property type="match status" value="1"/>
</dbReference>
<evidence type="ECO:0000313" key="4">
    <source>
        <dbReference type="Proteomes" id="UP001206692"/>
    </source>
</evidence>
<accession>A0ABT1ST32</accession>
<dbReference type="PANTHER" id="PTHR43567:SF5">
    <property type="entry name" value="HYPOTHETICAL CYTOSOLIC PROTEIN"/>
    <property type="match status" value="1"/>
</dbReference>
<evidence type="ECO:0000313" key="3">
    <source>
        <dbReference type="EMBL" id="MCQ5342964.1"/>
    </source>
</evidence>
<dbReference type="EMBL" id="JANGEW010000014">
    <property type="protein sequence ID" value="MCQ5342964.1"/>
    <property type="molecule type" value="Genomic_DNA"/>
</dbReference>
<dbReference type="InterPro" id="IPR052174">
    <property type="entry name" value="Flavoredoxin"/>
</dbReference>
<comment type="similarity">
    <text evidence="1">Belongs to the flavoredoxin family.</text>
</comment>
<dbReference type="Pfam" id="PF01613">
    <property type="entry name" value="Flavin_Reduct"/>
    <property type="match status" value="1"/>
</dbReference>